<accession>A0AAE0DNE1</accession>
<reference evidence="3" key="1">
    <citation type="submission" date="2022-11" db="EMBL/GenBank/DDBJ databases">
        <title>Chromosomal genome sequence assembly and mating type (MAT) locus characterization of the leprose asexual lichenized fungus Lepraria neglecta (Nyl.) Erichsen.</title>
        <authorList>
            <person name="Allen J.L."/>
            <person name="Pfeffer B."/>
        </authorList>
    </citation>
    <scope>NUCLEOTIDE SEQUENCE</scope>
    <source>
        <strain evidence="3">Allen 5258</strain>
    </source>
</reference>
<organism evidence="3 4">
    <name type="scientific">Lepraria neglecta</name>
    <dbReference type="NCBI Taxonomy" id="209136"/>
    <lineage>
        <taxon>Eukaryota</taxon>
        <taxon>Fungi</taxon>
        <taxon>Dikarya</taxon>
        <taxon>Ascomycota</taxon>
        <taxon>Pezizomycotina</taxon>
        <taxon>Lecanoromycetes</taxon>
        <taxon>OSLEUM clade</taxon>
        <taxon>Lecanoromycetidae</taxon>
        <taxon>Lecanorales</taxon>
        <taxon>Lecanorineae</taxon>
        <taxon>Stereocaulaceae</taxon>
        <taxon>Lepraria</taxon>
    </lineage>
</organism>
<evidence type="ECO:0000313" key="3">
    <source>
        <dbReference type="EMBL" id="KAK3173473.1"/>
    </source>
</evidence>
<keyword evidence="2" id="KW-0812">Transmembrane</keyword>
<protein>
    <submittedName>
        <fullName evidence="3">Uncharacterized protein</fullName>
    </submittedName>
</protein>
<comment type="caution">
    <text evidence="3">The sequence shown here is derived from an EMBL/GenBank/DDBJ whole genome shotgun (WGS) entry which is preliminary data.</text>
</comment>
<sequence length="346" mass="40285">MERSSDNESWKTGYLYEKADDPKGTKHNFRQSAFTMFATSKDLKSAPDSGRQQTLDCHCWTILLLTPPDFFAKPLQDSREADLVWKEIGKHQYKPIAELTCIVHALKGAVDRWTILYQYIGNLLREDFMDPKAYVKLLFDDETFSQSRLYFWVIGCLNEFDISIEDNIKQWTLFREARVTPFLEKDLGDTSQNGDSSPAPDAEKIECQKQFRALDKEADDLRETLENWRLQFQNQQRTVLALRDGALWAIPNITGSGTRNPFIITAIIVGFVTYITVFNLGNIAELSSRTYHNRRTKLLTAMRKDSGCWKERGEKFGEFRPDNDRKTPSEWWIMVYQIRTLVSKMR</sequence>
<keyword evidence="2" id="KW-1133">Transmembrane helix</keyword>
<dbReference type="AlphaFoldDB" id="A0AAE0DNE1"/>
<feature type="transmembrane region" description="Helical" evidence="2">
    <location>
        <begin position="262"/>
        <end position="284"/>
    </location>
</feature>
<keyword evidence="1" id="KW-0175">Coiled coil</keyword>
<keyword evidence="4" id="KW-1185">Reference proteome</keyword>
<dbReference type="Proteomes" id="UP001276659">
    <property type="component" value="Unassembled WGS sequence"/>
</dbReference>
<name>A0AAE0DNE1_9LECA</name>
<evidence type="ECO:0000256" key="2">
    <source>
        <dbReference type="SAM" id="Phobius"/>
    </source>
</evidence>
<dbReference type="EMBL" id="JASNWA010000007">
    <property type="protein sequence ID" value="KAK3173473.1"/>
    <property type="molecule type" value="Genomic_DNA"/>
</dbReference>
<evidence type="ECO:0000256" key="1">
    <source>
        <dbReference type="SAM" id="Coils"/>
    </source>
</evidence>
<feature type="coiled-coil region" evidence="1">
    <location>
        <begin position="204"/>
        <end position="238"/>
    </location>
</feature>
<proteinExistence type="predicted"/>
<gene>
    <name evidence="3" type="ORF">OEA41_006802</name>
</gene>
<keyword evidence="2" id="KW-0472">Membrane</keyword>
<evidence type="ECO:0000313" key="4">
    <source>
        <dbReference type="Proteomes" id="UP001276659"/>
    </source>
</evidence>